<proteinExistence type="predicted"/>
<evidence type="ECO:0000256" key="1">
    <source>
        <dbReference type="SAM" id="MobiDB-lite"/>
    </source>
</evidence>
<accession>A0A8J3PET4</accession>
<organism evidence="2 3">
    <name type="scientific">Catellatospora methionotrophica</name>
    <dbReference type="NCBI Taxonomy" id="121620"/>
    <lineage>
        <taxon>Bacteria</taxon>
        <taxon>Bacillati</taxon>
        <taxon>Actinomycetota</taxon>
        <taxon>Actinomycetes</taxon>
        <taxon>Micromonosporales</taxon>
        <taxon>Micromonosporaceae</taxon>
        <taxon>Catellatospora</taxon>
    </lineage>
</organism>
<dbReference type="AlphaFoldDB" id="A0A8J3PET4"/>
<dbReference type="EMBL" id="BONJ01000014">
    <property type="protein sequence ID" value="GIG14507.1"/>
    <property type="molecule type" value="Genomic_DNA"/>
</dbReference>
<dbReference type="Gene3D" id="1.10.20.110">
    <property type="match status" value="1"/>
</dbReference>
<feature type="region of interest" description="Disordered" evidence="1">
    <location>
        <begin position="33"/>
        <end position="62"/>
    </location>
</feature>
<evidence type="ECO:0000313" key="2">
    <source>
        <dbReference type="EMBL" id="GIG14507.1"/>
    </source>
</evidence>
<dbReference type="Proteomes" id="UP000660339">
    <property type="component" value="Unassembled WGS sequence"/>
</dbReference>
<gene>
    <name evidence="2" type="ORF">Cme02nite_28390</name>
</gene>
<keyword evidence="3" id="KW-1185">Reference proteome</keyword>
<protein>
    <submittedName>
        <fullName evidence="2">Uncharacterized protein</fullName>
    </submittedName>
</protein>
<sequence>MLNAGRGNPDWIATTPREAFFLLGPFSIAESRRDRDEWDGVGGSPRRHGGAAGHGQLHPAHELHHRLRAVHVVLPLRGPIVVAMASDLPTAPGSALSRRLPARHPTAGGYSRYRSTPID</sequence>
<evidence type="ECO:0000313" key="3">
    <source>
        <dbReference type="Proteomes" id="UP000660339"/>
    </source>
</evidence>
<reference evidence="2" key="1">
    <citation type="submission" date="2021-01" db="EMBL/GenBank/DDBJ databases">
        <title>Whole genome shotgun sequence of Catellatospora methionotrophica NBRC 14553.</title>
        <authorList>
            <person name="Komaki H."/>
            <person name="Tamura T."/>
        </authorList>
    </citation>
    <scope>NUCLEOTIDE SEQUENCE</scope>
    <source>
        <strain evidence="2">NBRC 14553</strain>
    </source>
</reference>
<name>A0A8J3PET4_9ACTN</name>
<comment type="caution">
    <text evidence="2">The sequence shown here is derived from an EMBL/GenBank/DDBJ whole genome shotgun (WGS) entry which is preliminary data.</text>
</comment>
<feature type="region of interest" description="Disordered" evidence="1">
    <location>
        <begin position="91"/>
        <end position="119"/>
    </location>
</feature>